<organism evidence="1 2">
    <name type="scientific">Caldinitratiruptor microaerophilus</name>
    <dbReference type="NCBI Taxonomy" id="671077"/>
    <lineage>
        <taxon>Bacteria</taxon>
        <taxon>Bacillati</taxon>
        <taxon>Bacillota</taxon>
        <taxon>Clostridia</taxon>
        <taxon>Eubacteriales</taxon>
        <taxon>Symbiobacteriaceae</taxon>
        <taxon>Caldinitratiruptor</taxon>
    </lineage>
</organism>
<accession>A0AA35GAH0</accession>
<sequence>MKRERARTPRGPAALVADVHYQDAGASELLGRALYEAYLAERAGPSVPVFLLVGANSSTGDAVGPFVGWFLRRKGFGGPWLGDLSDPVHAANIGERVKEVWERAAPYGREPFLVAVDAAVGRAGQVTVNRGPLRPGAGMGKALPPVGHVHVMAGVATVPFGIWFAELDRTVGMAEVIADAAIVFWSLYRGSDDLQPAAGQPGPVRDEPALGRRPAVCPLAAPAMARSTLPGWGRLRSGVGYAPRPYGF</sequence>
<reference evidence="1" key="1">
    <citation type="submission" date="2022-03" db="EMBL/GenBank/DDBJ databases">
        <title>Complete genome sequence of Caldinitratiruptor microaerophilus.</title>
        <authorList>
            <person name="Mukaiyama R."/>
            <person name="Nishiyama T."/>
            <person name="Ueda K."/>
        </authorList>
    </citation>
    <scope>NUCLEOTIDE SEQUENCE</scope>
    <source>
        <strain evidence="1">JCM 16183</strain>
    </source>
</reference>
<proteinExistence type="predicted"/>
<dbReference type="InterPro" id="IPR009665">
    <property type="entry name" value="YyaC"/>
</dbReference>
<dbReference type="Pfam" id="PF06866">
    <property type="entry name" value="DUF1256"/>
    <property type="match status" value="1"/>
</dbReference>
<dbReference type="EMBL" id="AP025628">
    <property type="protein sequence ID" value="BDG61294.1"/>
    <property type="molecule type" value="Genomic_DNA"/>
</dbReference>
<name>A0AA35GAH0_9FIRM</name>
<evidence type="ECO:0008006" key="3">
    <source>
        <dbReference type="Google" id="ProtNLM"/>
    </source>
</evidence>
<dbReference type="Proteomes" id="UP001163687">
    <property type="component" value="Chromosome"/>
</dbReference>
<dbReference type="InterPro" id="IPR023430">
    <property type="entry name" value="Pept_HybD-like_dom_sf"/>
</dbReference>
<keyword evidence="2" id="KW-1185">Reference proteome</keyword>
<evidence type="ECO:0000313" key="2">
    <source>
        <dbReference type="Proteomes" id="UP001163687"/>
    </source>
</evidence>
<evidence type="ECO:0000313" key="1">
    <source>
        <dbReference type="EMBL" id="BDG61294.1"/>
    </source>
</evidence>
<protein>
    <recommendedName>
        <fullName evidence="3">Sporulation protein YyaC</fullName>
    </recommendedName>
</protein>
<dbReference type="KEGG" id="cmic:caldi_23840"/>
<dbReference type="RefSeq" id="WP_264841952.1">
    <property type="nucleotide sequence ID" value="NZ_AP025628.1"/>
</dbReference>
<dbReference type="SUPFAM" id="SSF53163">
    <property type="entry name" value="HybD-like"/>
    <property type="match status" value="1"/>
</dbReference>
<gene>
    <name evidence="1" type="ORF">caldi_23840</name>
</gene>
<dbReference type="AlphaFoldDB" id="A0AA35GAH0"/>